<dbReference type="InterPro" id="IPR011042">
    <property type="entry name" value="6-blade_b-propeller_TolB-like"/>
</dbReference>
<dbReference type="PANTHER" id="PTHR43253:SF1">
    <property type="entry name" value="TRICORN PROTEASE HOMOLOG 2-RELATED"/>
    <property type="match status" value="1"/>
</dbReference>
<dbReference type="SMART" id="SM00228">
    <property type="entry name" value="PDZ"/>
    <property type="match status" value="1"/>
</dbReference>
<dbReference type="Proteomes" id="UP000319817">
    <property type="component" value="Chromosome"/>
</dbReference>
<dbReference type="OrthoDB" id="269409at2"/>
<dbReference type="PANTHER" id="PTHR43253">
    <property type="entry name" value="TRICORN PROTEASE HOMOLOG 2-RELATED"/>
    <property type="match status" value="1"/>
</dbReference>
<feature type="region of interest" description="Disordered" evidence="9">
    <location>
        <begin position="584"/>
        <end position="635"/>
    </location>
</feature>
<dbReference type="EC" id="3.4.21.-" evidence="7"/>
<dbReference type="InterPro" id="IPR015943">
    <property type="entry name" value="WD40/YVTN_repeat-like_dom_sf"/>
</dbReference>
<dbReference type="InterPro" id="IPR028204">
    <property type="entry name" value="Tricorn_C1"/>
</dbReference>
<dbReference type="Gene3D" id="2.130.10.10">
    <property type="entry name" value="YVTN repeat-like/Quinoprotein amine dehydrogenase"/>
    <property type="match status" value="1"/>
</dbReference>
<evidence type="ECO:0000256" key="5">
    <source>
        <dbReference type="ARBA" id="ARBA00022801"/>
    </source>
</evidence>
<dbReference type="InterPro" id="IPR011659">
    <property type="entry name" value="WD40"/>
</dbReference>
<dbReference type="Gene3D" id="2.30.42.10">
    <property type="match status" value="1"/>
</dbReference>
<dbReference type="SUPFAM" id="SSF82171">
    <property type="entry name" value="DPP6 N-terminal domain-like"/>
    <property type="match status" value="2"/>
</dbReference>
<evidence type="ECO:0000313" key="11">
    <source>
        <dbReference type="EMBL" id="QDT09648.1"/>
    </source>
</evidence>
<feature type="compositionally biased region" description="Basic and acidic residues" evidence="9">
    <location>
        <begin position="894"/>
        <end position="909"/>
    </location>
</feature>
<evidence type="ECO:0000256" key="2">
    <source>
        <dbReference type="ARBA" id="ARBA00008524"/>
    </source>
</evidence>
<feature type="active site" description="Charge relay system" evidence="8">
    <location>
        <position position="1116"/>
    </location>
</feature>
<feature type="compositionally biased region" description="Basic and acidic residues" evidence="9">
    <location>
        <begin position="596"/>
        <end position="608"/>
    </location>
</feature>
<dbReference type="Gene3D" id="3.30.750.44">
    <property type="match status" value="1"/>
</dbReference>
<evidence type="ECO:0000256" key="1">
    <source>
        <dbReference type="ARBA" id="ARBA00004496"/>
    </source>
</evidence>
<dbReference type="Gene3D" id="2.120.10.60">
    <property type="entry name" value="Tricorn protease N-terminal domain"/>
    <property type="match status" value="1"/>
</dbReference>
<organism evidence="11 12">
    <name type="scientific">Stieleria marina</name>
    <dbReference type="NCBI Taxonomy" id="1930275"/>
    <lineage>
        <taxon>Bacteria</taxon>
        <taxon>Pseudomonadati</taxon>
        <taxon>Planctomycetota</taxon>
        <taxon>Planctomycetia</taxon>
        <taxon>Pirellulales</taxon>
        <taxon>Pirellulaceae</taxon>
        <taxon>Stieleria</taxon>
    </lineage>
</organism>
<dbReference type="EMBL" id="CP036526">
    <property type="protein sequence ID" value="QDT09648.1"/>
    <property type="molecule type" value="Genomic_DNA"/>
</dbReference>
<dbReference type="InterPro" id="IPR012393">
    <property type="entry name" value="Tricorn_protease"/>
</dbReference>
<evidence type="ECO:0000256" key="6">
    <source>
        <dbReference type="ARBA" id="ARBA00022825"/>
    </source>
</evidence>
<keyword evidence="3 7" id="KW-0963">Cytoplasm</keyword>
<evidence type="ECO:0000256" key="3">
    <source>
        <dbReference type="ARBA" id="ARBA00022490"/>
    </source>
</evidence>
<reference evidence="11 12" key="1">
    <citation type="submission" date="2019-02" db="EMBL/GenBank/DDBJ databases">
        <title>Deep-cultivation of Planctomycetes and their phenomic and genomic characterization uncovers novel biology.</title>
        <authorList>
            <person name="Wiegand S."/>
            <person name="Jogler M."/>
            <person name="Boedeker C."/>
            <person name="Pinto D."/>
            <person name="Vollmers J."/>
            <person name="Rivas-Marin E."/>
            <person name="Kohn T."/>
            <person name="Peeters S.H."/>
            <person name="Heuer A."/>
            <person name="Rast P."/>
            <person name="Oberbeckmann S."/>
            <person name="Bunk B."/>
            <person name="Jeske O."/>
            <person name="Meyerdierks A."/>
            <person name="Storesund J.E."/>
            <person name="Kallscheuer N."/>
            <person name="Luecker S."/>
            <person name="Lage O.M."/>
            <person name="Pohl T."/>
            <person name="Merkel B.J."/>
            <person name="Hornburger P."/>
            <person name="Mueller R.-W."/>
            <person name="Bruemmer F."/>
            <person name="Labrenz M."/>
            <person name="Spormann A.M."/>
            <person name="Op den Camp H."/>
            <person name="Overmann J."/>
            <person name="Amann R."/>
            <person name="Jetten M.S.M."/>
            <person name="Mascher T."/>
            <person name="Medema M.H."/>
            <person name="Devos D.P."/>
            <person name="Kaster A.-K."/>
            <person name="Ovreas L."/>
            <person name="Rohde M."/>
            <person name="Galperin M.Y."/>
            <person name="Jogler C."/>
        </authorList>
    </citation>
    <scope>NUCLEOTIDE SEQUENCE [LARGE SCALE GENOMIC DNA]</scope>
    <source>
        <strain evidence="11 12">K23_9</strain>
    </source>
</reference>
<feature type="active site" description="Nucleophile" evidence="8">
    <location>
        <position position="1059"/>
    </location>
</feature>
<evidence type="ECO:0000259" key="10">
    <source>
        <dbReference type="PROSITE" id="PS50106"/>
    </source>
</evidence>
<comment type="similarity">
    <text evidence="2 7">Belongs to the peptidase S41B family.</text>
</comment>
<feature type="region of interest" description="Disordered" evidence="9">
    <location>
        <begin position="1148"/>
        <end position="1170"/>
    </location>
</feature>
<dbReference type="Pfam" id="PF03572">
    <property type="entry name" value="Peptidase_S41"/>
    <property type="match status" value="1"/>
</dbReference>
<keyword evidence="5 7" id="KW-0378">Hydrolase</keyword>
<feature type="compositionally biased region" description="Acidic residues" evidence="9">
    <location>
        <begin position="609"/>
        <end position="625"/>
    </location>
</feature>
<sequence>MTKIRFKFVFVFSAVWLSFLGLCSFGLCLFGLGTLNLFAQESPSVHPIRMVGNPSVSPDGGRIAFSWIGEIWSANIDGSDVQRLTVNDATEGQPIFSPDGDRIAFVSDRTGSKQIFVMSSDGSGVRQATFHSAGYELSDWFPDGKHVLALGSRDHFYRDATRMIKVNVQERKQEVVLANAMAEYARVSPNGKKILFTREGERWWRKGYEGARSSQIWMLDLMSGEFSEVIRENVECMWPTWMADSKGFYFTKGTLHGSDLWHYRFAKKASKPGKQKSIHAFADDSIVFPAISSDGDTLVFRHLFDLYSMDLNKGDQRADQPSKIELSVSDDVDLPAQQLRREWSDATDVAFTKDGLEIAFIAGGDVWVMDTVLREPRRVTSTDGYEEDIQFSPDGNELWFVATTDGQPDIYRATRTDSEKYWWQNDEFQLEEMTHDAHVESDLRFTPDGKHLVMQQGRGNLVSMDLEFKKKSSLVKGFSGIDFDLSPDGRWIAYSQEDDNFNREIWISKLDGSIDPVNVSRHPDNDRNPKFSADGKLLAFTGRRVDSEVDIYYVYLQEADDDETSRERKIDEAVELIEKSRKKELAKKKGNSKTNASDKEDAKEKSSSDDDESSDKDEDADDTLGEENKDQEKIHVDLDRIHERLRKVSISNSSEGGLLFAPEGQKLAFRARIDGKDGWYTVEFPKEMKPKLLTTNTGSSAVWFKKADGILFLRNGSPAKIDKSGKLETYAFKVPQLAARSGWLKAGFEKAWLTMREAWYDDRFANHNWDQIRRKYAPVAAQMHDTAGLEQVVQLMLGELNGSHLGFYPRDASPENKVEGWEDVTAHLGVRFQDDFQGPGLMIRDVLKDGPADRAQSRLAAGDVILSIDGTAVDPAMDLTTRLNGRLDRDITLSVKREGKGPDAGKDADKEDDNDDAEDKEDEEHKNDDAEFDVAIRPISYAAARSLLYEHWLDHNRAMVEKGSDGKIGYLHIRAMNMSSFYEFERQLYNVGYGREGLVIDVRDNGGGSTTDLLLTALTQPRHAITQPRGGGQGYPHDRAVFASWSKPIIVLCNQNSYSNAEIFSHAIKTLGRGKVIGVQTAGGVVSTGSATINDVGRIRVPFRGWFLLGDGEDMERNGCLPHEVIWPKPAEIPQGIDRQLDRAIESLRDEIGEGQPPRKLKYASERDAK</sequence>
<dbReference type="PROSITE" id="PS50106">
    <property type="entry name" value="PDZ"/>
    <property type="match status" value="1"/>
</dbReference>
<feature type="active site" description="Charge relay system" evidence="8">
    <location>
        <position position="804"/>
    </location>
</feature>
<dbReference type="SMART" id="SM00245">
    <property type="entry name" value="TSPc"/>
    <property type="match status" value="1"/>
</dbReference>
<feature type="compositionally biased region" description="Acidic residues" evidence="9">
    <location>
        <begin position="910"/>
        <end position="922"/>
    </location>
</feature>
<evidence type="ECO:0000256" key="7">
    <source>
        <dbReference type="PIRNR" id="PIRNR036421"/>
    </source>
</evidence>
<keyword evidence="12" id="KW-1185">Reference proteome</keyword>
<dbReference type="PIRSF" id="PIRSF036421">
    <property type="entry name" value="Tricorn_protease"/>
    <property type="match status" value="1"/>
</dbReference>
<dbReference type="InterPro" id="IPR005151">
    <property type="entry name" value="Tail-specific_protease"/>
</dbReference>
<feature type="domain" description="PDZ" evidence="10">
    <location>
        <begin position="817"/>
        <end position="899"/>
    </location>
</feature>
<dbReference type="SUPFAM" id="SSF50156">
    <property type="entry name" value="PDZ domain-like"/>
    <property type="match status" value="1"/>
</dbReference>
<dbReference type="SUPFAM" id="SSF52096">
    <property type="entry name" value="ClpP/crotonase"/>
    <property type="match status" value="1"/>
</dbReference>
<feature type="compositionally biased region" description="Basic and acidic residues" evidence="9">
    <location>
        <begin position="626"/>
        <end position="635"/>
    </location>
</feature>
<dbReference type="Pfam" id="PF07676">
    <property type="entry name" value="PD40"/>
    <property type="match status" value="2"/>
</dbReference>
<dbReference type="Gene3D" id="2.120.10.30">
    <property type="entry name" value="TolB, C-terminal domain"/>
    <property type="match status" value="1"/>
</dbReference>
<protein>
    <recommendedName>
        <fullName evidence="7">Tricorn protease homolog</fullName>
        <ecNumber evidence="7">3.4.21.-</ecNumber>
    </recommendedName>
</protein>
<gene>
    <name evidence="11" type="ORF">K239x_15960</name>
</gene>
<proteinExistence type="inferred from homology"/>
<dbReference type="CDD" id="cd07562">
    <property type="entry name" value="Peptidase_S41_TRI"/>
    <property type="match status" value="1"/>
</dbReference>
<dbReference type="GO" id="GO:0005737">
    <property type="term" value="C:cytoplasm"/>
    <property type="evidence" value="ECO:0007669"/>
    <property type="project" value="UniProtKB-SubCell"/>
</dbReference>
<dbReference type="GO" id="GO:0008236">
    <property type="term" value="F:serine-type peptidase activity"/>
    <property type="evidence" value="ECO:0007669"/>
    <property type="project" value="UniProtKB-UniRule"/>
</dbReference>
<dbReference type="GO" id="GO:0006508">
    <property type="term" value="P:proteolysis"/>
    <property type="evidence" value="ECO:0007669"/>
    <property type="project" value="UniProtKB-UniRule"/>
</dbReference>
<dbReference type="RefSeq" id="WP_145417212.1">
    <property type="nucleotide sequence ID" value="NZ_CP036526.1"/>
</dbReference>
<evidence type="ECO:0000313" key="12">
    <source>
        <dbReference type="Proteomes" id="UP000319817"/>
    </source>
</evidence>
<dbReference type="InterPro" id="IPR001478">
    <property type="entry name" value="PDZ"/>
</dbReference>
<name>A0A517NR96_9BACT</name>
<dbReference type="Gene3D" id="3.90.226.10">
    <property type="entry name" value="2-enoyl-CoA Hydratase, Chain A, domain 1"/>
    <property type="match status" value="1"/>
</dbReference>
<dbReference type="Pfam" id="PF14684">
    <property type="entry name" value="Tricorn_C1"/>
    <property type="match status" value="1"/>
</dbReference>
<evidence type="ECO:0000256" key="9">
    <source>
        <dbReference type="SAM" id="MobiDB-lite"/>
    </source>
</evidence>
<feature type="region of interest" description="Disordered" evidence="9">
    <location>
        <begin position="894"/>
        <end position="930"/>
    </location>
</feature>
<dbReference type="InterPro" id="IPR036034">
    <property type="entry name" value="PDZ_sf"/>
</dbReference>
<evidence type="ECO:0000256" key="8">
    <source>
        <dbReference type="PIRSR" id="PIRSR036421-1"/>
    </source>
</evidence>
<keyword evidence="4 7" id="KW-0645">Protease</keyword>
<dbReference type="Pfam" id="PF13180">
    <property type="entry name" value="PDZ_2"/>
    <property type="match status" value="1"/>
</dbReference>
<evidence type="ECO:0000256" key="4">
    <source>
        <dbReference type="ARBA" id="ARBA00022670"/>
    </source>
</evidence>
<comment type="function">
    <text evidence="7">Degrades oligopeptides.</text>
</comment>
<dbReference type="Pfam" id="PF26549">
    <property type="entry name" value="Tricorn_N"/>
    <property type="match status" value="1"/>
</dbReference>
<keyword evidence="6 7" id="KW-0720">Serine protease</keyword>
<dbReference type="AlphaFoldDB" id="A0A517NR96"/>
<comment type="subcellular location">
    <subcellularLocation>
        <location evidence="1 7">Cytoplasm</location>
    </subcellularLocation>
</comment>
<accession>A0A517NR96</accession>
<dbReference type="InterPro" id="IPR029045">
    <property type="entry name" value="ClpP/crotonase-like_dom_sf"/>
</dbReference>